<feature type="compositionally biased region" description="Polar residues" evidence="1">
    <location>
        <begin position="380"/>
        <end position="393"/>
    </location>
</feature>
<proteinExistence type="predicted"/>
<feature type="compositionally biased region" description="Basic residues" evidence="1">
    <location>
        <begin position="252"/>
        <end position="266"/>
    </location>
</feature>
<evidence type="ECO:0000313" key="2">
    <source>
        <dbReference type="EMBL" id="CEM21813.1"/>
    </source>
</evidence>
<dbReference type="PhylomeDB" id="A0A0G4G167"/>
<feature type="compositionally biased region" description="Pro residues" evidence="1">
    <location>
        <begin position="562"/>
        <end position="571"/>
    </location>
</feature>
<evidence type="ECO:0008006" key="3">
    <source>
        <dbReference type="Google" id="ProtNLM"/>
    </source>
</evidence>
<accession>A0A0G4G167</accession>
<feature type="region of interest" description="Disordered" evidence="1">
    <location>
        <begin position="233"/>
        <end position="322"/>
    </location>
</feature>
<feature type="compositionally biased region" description="Acidic residues" evidence="1">
    <location>
        <begin position="277"/>
        <end position="295"/>
    </location>
</feature>
<feature type="compositionally biased region" description="Acidic residues" evidence="1">
    <location>
        <begin position="583"/>
        <end position="593"/>
    </location>
</feature>
<name>A0A0G4G167_9ALVE</name>
<feature type="region of interest" description="Disordered" evidence="1">
    <location>
        <begin position="560"/>
        <end position="703"/>
    </location>
</feature>
<feature type="region of interest" description="Disordered" evidence="1">
    <location>
        <begin position="369"/>
        <end position="414"/>
    </location>
</feature>
<feature type="region of interest" description="Disordered" evidence="1">
    <location>
        <begin position="437"/>
        <end position="545"/>
    </location>
</feature>
<feature type="compositionally biased region" description="Basic and acidic residues" evidence="1">
    <location>
        <begin position="483"/>
        <end position="498"/>
    </location>
</feature>
<feature type="compositionally biased region" description="Low complexity" evidence="1">
    <location>
        <begin position="523"/>
        <end position="536"/>
    </location>
</feature>
<protein>
    <recommendedName>
        <fullName evidence="3">Nuclease-associated modular DNA-binding 1 domain-containing protein</fullName>
    </recommendedName>
</protein>
<feature type="region of interest" description="Disordered" evidence="1">
    <location>
        <begin position="1"/>
        <end position="63"/>
    </location>
</feature>
<gene>
    <name evidence="2" type="ORF">Cvel_4040</name>
</gene>
<dbReference type="EMBL" id="CDMZ01000806">
    <property type="protein sequence ID" value="CEM21813.1"/>
    <property type="molecule type" value="Genomic_DNA"/>
</dbReference>
<organism evidence="2">
    <name type="scientific">Chromera velia CCMP2878</name>
    <dbReference type="NCBI Taxonomy" id="1169474"/>
    <lineage>
        <taxon>Eukaryota</taxon>
        <taxon>Sar</taxon>
        <taxon>Alveolata</taxon>
        <taxon>Colpodellida</taxon>
        <taxon>Chromeraceae</taxon>
        <taxon>Chromera</taxon>
    </lineage>
</organism>
<feature type="compositionally biased region" description="Acidic residues" evidence="1">
    <location>
        <begin position="620"/>
        <end position="659"/>
    </location>
</feature>
<dbReference type="VEuPathDB" id="CryptoDB:Cvel_4040"/>
<reference evidence="2" key="1">
    <citation type="submission" date="2014-11" db="EMBL/GenBank/DDBJ databases">
        <authorList>
            <person name="Otto D Thomas"/>
            <person name="Naeem Raeece"/>
        </authorList>
    </citation>
    <scope>NUCLEOTIDE SEQUENCE</scope>
</reference>
<evidence type="ECO:0000256" key="1">
    <source>
        <dbReference type="SAM" id="MobiDB-lite"/>
    </source>
</evidence>
<feature type="compositionally biased region" description="Basic residues" evidence="1">
    <location>
        <begin position="14"/>
        <end position="29"/>
    </location>
</feature>
<sequence>MEEDNSDAEFFAQSRRRKAKREKKRKRGRPPPNALKSDASLREFPEEVLSKGKTRKTHTQKGAAAAAAAAAAAGAGVRTSRTGYRKTATDLLAPSAQRKKSLKSASSSIRDPFLNKHAAPMTIMVTTKELATGHTQNFTSLRRCGEALGINPGTISRALKYEVGLNRATNETRGFAFTRTVIPADDQQPGEDAAAAASSAAAAASAYPTQRRVARGRRGRGAIDSLALAAVSTTRMPKVATRGRGGKGLGGRGRRRGRGGWGRRGRMSSAKPREASVMEEEEEDDEGEDLEEQEAAEGSQSDAADNVMDPAGWMDAADEGGEGDWENMGDDYSHYHPSPRVTPPGYFRDHPMHTHRGFGPSYCPPAHRYPPYNQLPYHPPTSTSNDNPYQQQQGHRDGYTNNNNTAGGRGAAPNPMFRPRFLHWAYSYRPPHSNMYSPPPPPGYRAYPPGSQQPPWEEGQHQRGGAQSQKRADRQGDGLSPPPDERQTQRRDPHRPEPGHFPMPGPWGDRPHAGRMMSTYSYRGGAAAAPAAAAAPGAPPMRPRAGSHAPFSFWSPYQQTFPPGPFPPPVLPLSSPVTYRETADEEGEDESDVSEPNSQVKEMIRTAEREAAQARAAEEGEREEEAEEEKEEEEAEEKEEAAEEEKEEAAEEEKEEEAEEARSGTGRGEESGEEEGEDLRPAREGAVKGPKWAGNFLTYEDDE</sequence>
<feature type="compositionally biased region" description="Low complexity" evidence="1">
    <location>
        <begin position="400"/>
        <end position="414"/>
    </location>
</feature>
<feature type="compositionally biased region" description="Basic and acidic residues" evidence="1">
    <location>
        <begin position="39"/>
        <end position="50"/>
    </location>
</feature>
<dbReference type="AlphaFoldDB" id="A0A0G4G167"/>
<feature type="compositionally biased region" description="Basic and acidic residues" evidence="1">
    <location>
        <begin position="602"/>
        <end position="619"/>
    </location>
</feature>